<reference evidence="1 2" key="1">
    <citation type="submission" date="2019-09" db="EMBL/GenBank/DDBJ databases">
        <title>Bird 10,000 Genomes (B10K) Project - Family phase.</title>
        <authorList>
            <person name="Zhang G."/>
        </authorList>
    </citation>
    <scope>NUCLEOTIDE SEQUENCE [LARGE SCALE GENOMIC DNA]</scope>
    <source>
        <strain evidence="1">B10K-CU-031-02</strain>
        <tissue evidence="1">Muscle</tissue>
    </source>
</reference>
<sequence length="88" mass="9780">QMQLEFPTFEKNLFVDLAERIAKKLNASGCLVCGGLLMSGERPWKGSSLDPLQILKWNHSLSSEERMRPLGWVLSSKVIGIECISCTG</sequence>
<dbReference type="OrthoDB" id="9325190at2759"/>
<dbReference type="AlphaFoldDB" id="A0A7L4KD91"/>
<gene>
    <name evidence="1" type="primary">Erv31_9</name>
    <name evidence="1" type="ORF">CEUAER_R12881</name>
</gene>
<evidence type="ECO:0000313" key="2">
    <source>
        <dbReference type="Proteomes" id="UP000519239"/>
    </source>
</evidence>
<accession>A0A7L4KD91</accession>
<protein>
    <submittedName>
        <fullName evidence="1">ENR1 protein</fullName>
    </submittedName>
</protein>
<feature type="non-terminal residue" evidence="1">
    <location>
        <position position="1"/>
    </location>
</feature>
<feature type="non-terminal residue" evidence="1">
    <location>
        <position position="88"/>
    </location>
</feature>
<dbReference type="EMBL" id="VWPQ01011349">
    <property type="protein sequence ID" value="NXY50435.1"/>
    <property type="molecule type" value="Genomic_DNA"/>
</dbReference>
<comment type="caution">
    <text evidence="1">The sequence shown here is derived from an EMBL/GenBank/DDBJ whole genome shotgun (WGS) entry which is preliminary data.</text>
</comment>
<organism evidence="1 2">
    <name type="scientific">Ceuthmochares aereus</name>
    <dbReference type="NCBI Taxonomy" id="1961834"/>
    <lineage>
        <taxon>Eukaryota</taxon>
        <taxon>Metazoa</taxon>
        <taxon>Chordata</taxon>
        <taxon>Craniata</taxon>
        <taxon>Vertebrata</taxon>
        <taxon>Euteleostomi</taxon>
        <taxon>Archelosauria</taxon>
        <taxon>Archosauria</taxon>
        <taxon>Dinosauria</taxon>
        <taxon>Saurischia</taxon>
        <taxon>Theropoda</taxon>
        <taxon>Coelurosauria</taxon>
        <taxon>Aves</taxon>
        <taxon>Neognathae</taxon>
        <taxon>Neoaves</taxon>
        <taxon>Otidimorphae</taxon>
        <taxon>Cuculiformes</taxon>
        <taxon>Cuculidae</taxon>
        <taxon>Ceuthmochares</taxon>
    </lineage>
</organism>
<dbReference type="Proteomes" id="UP000519239">
    <property type="component" value="Unassembled WGS sequence"/>
</dbReference>
<evidence type="ECO:0000313" key="1">
    <source>
        <dbReference type="EMBL" id="NXY50435.1"/>
    </source>
</evidence>
<keyword evidence="2" id="KW-1185">Reference proteome</keyword>
<proteinExistence type="predicted"/>
<name>A0A7L4KD91_9AVES</name>